<evidence type="ECO:0000313" key="3">
    <source>
        <dbReference type="Proteomes" id="UP000244004"/>
    </source>
</evidence>
<proteinExistence type="predicted"/>
<dbReference type="SMART" id="SM00862">
    <property type="entry name" value="Trans_reg_C"/>
    <property type="match status" value="1"/>
</dbReference>
<dbReference type="GeneID" id="99703766"/>
<accession>A0A155C522</accession>
<dbReference type="GO" id="GO:0000160">
    <property type="term" value="P:phosphorelay signal transduction system"/>
    <property type="evidence" value="ECO:0007669"/>
    <property type="project" value="InterPro"/>
</dbReference>
<protein>
    <submittedName>
        <fullName evidence="2">Winged helix family transcriptional regulator</fullName>
    </submittedName>
</protein>
<dbReference type="CDD" id="cd00383">
    <property type="entry name" value="trans_reg_C"/>
    <property type="match status" value="1"/>
</dbReference>
<dbReference type="InterPro" id="IPR001867">
    <property type="entry name" value="OmpR/PhoB-type_DNA-bd"/>
</dbReference>
<accession>A0A328HWS8</accession>
<name>A0A145I5G6_9ENTR</name>
<dbReference type="GO" id="GO:0006355">
    <property type="term" value="P:regulation of DNA-templated transcription"/>
    <property type="evidence" value="ECO:0007669"/>
    <property type="project" value="InterPro"/>
</dbReference>
<organism evidence="2 3">
    <name type="scientific">Enterobacter hormaechei</name>
    <dbReference type="NCBI Taxonomy" id="158836"/>
    <lineage>
        <taxon>Bacteria</taxon>
        <taxon>Pseudomonadati</taxon>
        <taxon>Pseudomonadota</taxon>
        <taxon>Gammaproteobacteria</taxon>
        <taxon>Enterobacterales</taxon>
        <taxon>Enterobacteriaceae</taxon>
        <taxon>Enterobacter</taxon>
        <taxon>Enterobacter cloacae complex</taxon>
    </lineage>
</organism>
<dbReference type="SUPFAM" id="SSF46894">
    <property type="entry name" value="C-terminal effector domain of the bipartite response regulators"/>
    <property type="match status" value="1"/>
</dbReference>
<dbReference type="GO" id="GO:0003677">
    <property type="term" value="F:DNA binding"/>
    <property type="evidence" value="ECO:0007669"/>
    <property type="project" value="UniProtKB-UniRule"/>
</dbReference>
<dbReference type="EMBL" id="PNXT01000002">
    <property type="protein sequence ID" value="PTX82011.1"/>
    <property type="molecule type" value="Genomic_DNA"/>
</dbReference>
<dbReference type="PROSITE" id="PS51755">
    <property type="entry name" value="OMPR_PHOB"/>
    <property type="match status" value="1"/>
</dbReference>
<accession>A0A145I5G6</accession>
<dbReference type="AlphaFoldDB" id="A0A145I5G6"/>
<keyword evidence="1" id="KW-0238">DNA-binding</keyword>
<evidence type="ECO:0000256" key="1">
    <source>
        <dbReference type="ARBA" id="ARBA00023125"/>
    </source>
</evidence>
<dbReference type="Gene3D" id="1.10.10.10">
    <property type="entry name" value="Winged helix-like DNA-binding domain superfamily/Winged helix DNA-binding domain"/>
    <property type="match status" value="1"/>
</dbReference>
<dbReference type="Pfam" id="PF00486">
    <property type="entry name" value="Trans_reg_C"/>
    <property type="match status" value="1"/>
</dbReference>
<comment type="caution">
    <text evidence="2">The sequence shown here is derived from an EMBL/GenBank/DDBJ whole genome shotgun (WGS) entry which is preliminary data.</text>
</comment>
<dbReference type="InterPro" id="IPR036388">
    <property type="entry name" value="WH-like_DNA-bd_sf"/>
</dbReference>
<dbReference type="InterPro" id="IPR016032">
    <property type="entry name" value="Sig_transdc_resp-reg_C-effctor"/>
</dbReference>
<gene>
    <name evidence="2" type="ORF">C1O12_21435</name>
</gene>
<dbReference type="Proteomes" id="UP000244004">
    <property type="component" value="Unassembled WGS sequence"/>
</dbReference>
<evidence type="ECO:0000313" key="2">
    <source>
        <dbReference type="EMBL" id="PTX82011.1"/>
    </source>
</evidence>
<sequence length="270" mass="30717">MKYLIDLTMLYEVDTGMIMINGEEESSIKLSNQAGRLLYELIINNGKTLDRDDLIKKVWEDHGFSGSSVSLNVAISEIRKAFRTLGCDPLLIKTIRGKGFSLAAHIEHHTVRPPVVSTLSEQSASEAFDTLAHKKDADPPKQLISLHRLFISLCTLLLITVIGTAVLLLHQRDSYAESLKDSDMHLLGKVDRCTVYLIDKNMYQPRQHYFNHVKEVIASQHIDCQHQVADAYYSRFKKSQIENYFLAICYQQDSIDDYKNCISYRSLTGS</sequence>
<reference evidence="2 3" key="1">
    <citation type="submission" date="2018-01" db="EMBL/GenBank/DDBJ databases">
        <title>Geographic spread and resistance mechanisms of dominant carbapenem-resistant Enterobacter cloacae complex clones ST171 and ST78.</title>
        <authorList>
            <person name="Gomez-Simmonds A."/>
            <person name="Annavajhala M.K."/>
            <person name="Wang Z."/>
            <person name="Macesic N."/>
            <person name="Hu Y."/>
            <person name="Giddins M.J."/>
            <person name="O'Malley A."/>
            <person name="Toussaint N.C."/>
            <person name="Whittier S."/>
            <person name="Torres V.J."/>
            <person name="Uhlemann A.-C."/>
        </authorList>
    </citation>
    <scope>NUCLEOTIDE SEQUENCE [LARGE SCALE GENOMIC DNA]</scope>
    <source>
        <strain evidence="2 3">78</strain>
    </source>
</reference>
<dbReference type="RefSeq" id="WP_022646580.1">
    <property type="nucleotide sequence ID" value="NZ_AP025764.1"/>
</dbReference>